<dbReference type="RefSeq" id="WP_268061572.1">
    <property type="nucleotide sequence ID" value="NZ_JAPQFJ010000010.1"/>
</dbReference>
<evidence type="ECO:0000313" key="9">
    <source>
        <dbReference type="Proteomes" id="UP001144612"/>
    </source>
</evidence>
<dbReference type="SFLD" id="SFLDS00029">
    <property type="entry name" value="Radical_SAM"/>
    <property type="match status" value="1"/>
</dbReference>
<evidence type="ECO:0000313" key="8">
    <source>
        <dbReference type="EMBL" id="MCY6959149.1"/>
    </source>
</evidence>
<keyword evidence="9" id="KW-1185">Reference proteome</keyword>
<dbReference type="Proteomes" id="UP001144612">
    <property type="component" value="Unassembled WGS sequence"/>
</dbReference>
<keyword evidence="4" id="KW-0408">Iron</keyword>
<dbReference type="PROSITE" id="PS51257">
    <property type="entry name" value="PROKAR_LIPOPROTEIN"/>
    <property type="match status" value="1"/>
</dbReference>
<accession>A0ABT4DDR0</accession>
<reference evidence="8" key="1">
    <citation type="submission" date="2022-12" db="EMBL/GenBank/DDBJ databases">
        <title>Clostridium sp. nov., isolated from industrial wastewater.</title>
        <authorList>
            <person name="Jiayan W."/>
        </authorList>
    </citation>
    <scope>NUCLEOTIDE SEQUENCE</scope>
    <source>
        <strain evidence="8">ZC22-4</strain>
    </source>
</reference>
<evidence type="ECO:0000256" key="5">
    <source>
        <dbReference type="ARBA" id="ARBA00023014"/>
    </source>
</evidence>
<name>A0ABT4DDR0_9CLOT</name>
<evidence type="ECO:0000256" key="3">
    <source>
        <dbReference type="ARBA" id="ARBA00022723"/>
    </source>
</evidence>
<dbReference type="InterPro" id="IPR051198">
    <property type="entry name" value="BchE-like"/>
</dbReference>
<evidence type="ECO:0000256" key="4">
    <source>
        <dbReference type="ARBA" id="ARBA00023004"/>
    </source>
</evidence>
<evidence type="ECO:0000259" key="7">
    <source>
        <dbReference type="PROSITE" id="PS51918"/>
    </source>
</evidence>
<keyword evidence="3" id="KW-0479">Metal-binding</keyword>
<dbReference type="EMBL" id="JAPQFJ010000010">
    <property type="protein sequence ID" value="MCY6959149.1"/>
    <property type="molecule type" value="Genomic_DNA"/>
</dbReference>
<dbReference type="SUPFAM" id="SSF102114">
    <property type="entry name" value="Radical SAM enzymes"/>
    <property type="match status" value="1"/>
</dbReference>
<feature type="coiled-coil region" evidence="6">
    <location>
        <begin position="257"/>
        <end position="284"/>
    </location>
</feature>
<evidence type="ECO:0000256" key="2">
    <source>
        <dbReference type="ARBA" id="ARBA00022691"/>
    </source>
</evidence>
<gene>
    <name evidence="8" type="ORF">OW729_11085</name>
</gene>
<dbReference type="InterPro" id="IPR058240">
    <property type="entry name" value="rSAM_sf"/>
</dbReference>
<dbReference type="InterPro" id="IPR013785">
    <property type="entry name" value="Aldolase_TIM"/>
</dbReference>
<dbReference type="Pfam" id="PF04055">
    <property type="entry name" value="Radical_SAM"/>
    <property type="match status" value="1"/>
</dbReference>
<feature type="domain" description="Radical SAM core" evidence="7">
    <location>
        <begin position="9"/>
        <end position="241"/>
    </location>
</feature>
<dbReference type="Gene3D" id="3.20.20.70">
    <property type="entry name" value="Aldolase class I"/>
    <property type="match status" value="1"/>
</dbReference>
<keyword evidence="2" id="KW-0949">S-adenosyl-L-methionine</keyword>
<dbReference type="PANTHER" id="PTHR43409">
    <property type="entry name" value="ANAEROBIC MAGNESIUM-PROTOPORPHYRIN IX MONOMETHYL ESTER CYCLASE-RELATED"/>
    <property type="match status" value="1"/>
</dbReference>
<dbReference type="PROSITE" id="PS51918">
    <property type="entry name" value="RADICAL_SAM"/>
    <property type="match status" value="1"/>
</dbReference>
<comment type="caution">
    <text evidence="8">The sequence shown here is derived from an EMBL/GenBank/DDBJ whole genome shotgun (WGS) entry which is preliminary data.</text>
</comment>
<sequence>MRYEGAVYRPPSEAYSLIIQVTLGCSHNKCTFCNMFKDKKFRVRKLEDVFIDLEMARNYYSVVKRVFLADGDALVLKTEDLERIIVKVKELFPECERIGIYATPKDILRKSEEDLIKLKNLGLDIIYLGIESGSDEILNDIKKGATSSEIIEAGQKVKKTGIKLSVTLISGIGGKEKWKIHAVESARVISAINPDYLGVLTLIVEPGTEMYDKVGNGEVILLSPKEVMIETREFIKNLNVDGCVFRSNHASNYAPLAATLNEEKDRLLNQLDNFIENAHEFKNEIYRRL</sequence>
<keyword evidence="5" id="KW-0411">Iron-sulfur</keyword>
<keyword evidence="6" id="KW-0175">Coiled coil</keyword>
<dbReference type="SFLD" id="SFLDG01082">
    <property type="entry name" value="B12-binding_domain_containing"/>
    <property type="match status" value="1"/>
</dbReference>
<dbReference type="CDD" id="cd01335">
    <property type="entry name" value="Radical_SAM"/>
    <property type="match status" value="1"/>
</dbReference>
<comment type="cofactor">
    <cofactor evidence="1">
        <name>[4Fe-4S] cluster</name>
        <dbReference type="ChEBI" id="CHEBI:49883"/>
    </cofactor>
</comment>
<evidence type="ECO:0000256" key="1">
    <source>
        <dbReference type="ARBA" id="ARBA00001966"/>
    </source>
</evidence>
<organism evidence="8 9">
    <name type="scientific">Clostridium brassicae</name>
    <dbReference type="NCBI Taxonomy" id="2999072"/>
    <lineage>
        <taxon>Bacteria</taxon>
        <taxon>Bacillati</taxon>
        <taxon>Bacillota</taxon>
        <taxon>Clostridia</taxon>
        <taxon>Eubacteriales</taxon>
        <taxon>Clostridiaceae</taxon>
        <taxon>Clostridium</taxon>
    </lineage>
</organism>
<dbReference type="PANTHER" id="PTHR43409:SF4">
    <property type="entry name" value="RADICAL SAM SUPERFAMILY PROTEIN"/>
    <property type="match status" value="1"/>
</dbReference>
<dbReference type="InterPro" id="IPR007197">
    <property type="entry name" value="rSAM"/>
</dbReference>
<proteinExistence type="predicted"/>
<dbReference type="SFLD" id="SFLDG01095">
    <property type="entry name" value="Uncharacterised_Radical_SAM_Su"/>
    <property type="match status" value="1"/>
</dbReference>
<dbReference type="InterPro" id="IPR006638">
    <property type="entry name" value="Elp3/MiaA/NifB-like_rSAM"/>
</dbReference>
<evidence type="ECO:0000256" key="6">
    <source>
        <dbReference type="SAM" id="Coils"/>
    </source>
</evidence>
<dbReference type="SMART" id="SM00729">
    <property type="entry name" value="Elp3"/>
    <property type="match status" value="1"/>
</dbReference>
<protein>
    <submittedName>
        <fullName evidence="8">Radical SAM protein</fullName>
    </submittedName>
</protein>